<dbReference type="RefSeq" id="WP_194699820.1">
    <property type="nucleotide sequence ID" value="NZ_JADKNH010000001.1"/>
</dbReference>
<evidence type="ECO:0000256" key="4">
    <source>
        <dbReference type="ARBA" id="ARBA00022729"/>
    </source>
</evidence>
<comment type="subcellular location">
    <subcellularLocation>
        <location evidence="1">Cell membrane</location>
        <topology evidence="1">Lipid-anchor</topology>
    </subcellularLocation>
</comment>
<accession>A0ABR9ZM72</accession>
<dbReference type="Proteomes" id="UP000614200">
    <property type="component" value="Unassembled WGS sequence"/>
</dbReference>
<keyword evidence="5" id="KW-0472">Membrane</keyword>
<evidence type="ECO:0000256" key="6">
    <source>
        <dbReference type="ARBA" id="ARBA00023288"/>
    </source>
</evidence>
<gene>
    <name evidence="9" type="ORF">ISU02_00505</name>
</gene>
<keyword evidence="10" id="KW-1185">Reference proteome</keyword>
<feature type="chain" id="PRO_5045204217" evidence="7">
    <location>
        <begin position="23"/>
        <end position="346"/>
    </location>
</feature>
<proteinExistence type="inferred from homology"/>
<comment type="caution">
    <text evidence="9">The sequence shown here is derived from an EMBL/GenBank/DDBJ whole genome shotgun (WGS) entry which is preliminary data.</text>
</comment>
<keyword evidence="6" id="KW-0449">Lipoprotein</keyword>
<dbReference type="SUPFAM" id="SSF53822">
    <property type="entry name" value="Periplasmic binding protein-like I"/>
    <property type="match status" value="1"/>
</dbReference>
<protein>
    <submittedName>
        <fullName evidence="9">BMP family ABC transporter substrate-binding protein</fullName>
    </submittedName>
</protein>
<dbReference type="PROSITE" id="PS51257">
    <property type="entry name" value="PROKAR_LIPOPROTEIN"/>
    <property type="match status" value="1"/>
</dbReference>
<dbReference type="InterPro" id="IPR003760">
    <property type="entry name" value="PnrA-like"/>
</dbReference>
<dbReference type="Gene3D" id="3.40.50.2300">
    <property type="match status" value="2"/>
</dbReference>
<organism evidence="9 10">
    <name type="scientific">Fusibacter ferrireducens</name>
    <dbReference type="NCBI Taxonomy" id="2785058"/>
    <lineage>
        <taxon>Bacteria</taxon>
        <taxon>Bacillati</taxon>
        <taxon>Bacillota</taxon>
        <taxon>Clostridia</taxon>
        <taxon>Eubacteriales</taxon>
        <taxon>Eubacteriales Family XII. Incertae Sedis</taxon>
        <taxon>Fusibacter</taxon>
    </lineage>
</organism>
<dbReference type="PANTHER" id="PTHR34296">
    <property type="entry name" value="TRANSCRIPTIONAL ACTIVATOR PROTEIN MED"/>
    <property type="match status" value="1"/>
</dbReference>
<evidence type="ECO:0000256" key="7">
    <source>
        <dbReference type="SAM" id="SignalP"/>
    </source>
</evidence>
<evidence type="ECO:0000313" key="10">
    <source>
        <dbReference type="Proteomes" id="UP000614200"/>
    </source>
</evidence>
<evidence type="ECO:0000313" key="9">
    <source>
        <dbReference type="EMBL" id="MBF4691572.1"/>
    </source>
</evidence>
<keyword evidence="4 7" id="KW-0732">Signal</keyword>
<reference evidence="9 10" key="1">
    <citation type="submission" date="2020-11" db="EMBL/GenBank/DDBJ databases">
        <title>Fusibacter basophilias sp. nov.</title>
        <authorList>
            <person name="Qiu D."/>
        </authorList>
    </citation>
    <scope>NUCLEOTIDE SEQUENCE [LARGE SCALE GENOMIC DNA]</scope>
    <source>
        <strain evidence="9 10">Q10-2</strain>
    </source>
</reference>
<evidence type="ECO:0000256" key="2">
    <source>
        <dbReference type="ARBA" id="ARBA00008610"/>
    </source>
</evidence>
<keyword evidence="3" id="KW-1003">Cell membrane</keyword>
<feature type="signal peptide" evidence="7">
    <location>
        <begin position="1"/>
        <end position="22"/>
    </location>
</feature>
<evidence type="ECO:0000256" key="5">
    <source>
        <dbReference type="ARBA" id="ARBA00023136"/>
    </source>
</evidence>
<dbReference type="Pfam" id="PF02608">
    <property type="entry name" value="Bmp"/>
    <property type="match status" value="1"/>
</dbReference>
<dbReference type="EMBL" id="JADKNH010000001">
    <property type="protein sequence ID" value="MBF4691572.1"/>
    <property type="molecule type" value="Genomic_DNA"/>
</dbReference>
<name>A0ABR9ZM72_9FIRM</name>
<dbReference type="InterPro" id="IPR028082">
    <property type="entry name" value="Peripla_BP_I"/>
</dbReference>
<feature type="domain" description="ABC transporter substrate-binding protein PnrA-like" evidence="8">
    <location>
        <begin position="41"/>
        <end position="337"/>
    </location>
</feature>
<dbReference type="PANTHER" id="PTHR34296:SF2">
    <property type="entry name" value="ABC TRANSPORTER GUANOSINE-BINDING PROTEIN NUPN"/>
    <property type="match status" value="1"/>
</dbReference>
<evidence type="ECO:0000259" key="8">
    <source>
        <dbReference type="Pfam" id="PF02608"/>
    </source>
</evidence>
<evidence type="ECO:0000256" key="3">
    <source>
        <dbReference type="ARBA" id="ARBA00022475"/>
    </source>
</evidence>
<dbReference type="InterPro" id="IPR050957">
    <property type="entry name" value="BMP_lipoprotein"/>
</dbReference>
<dbReference type="CDD" id="cd06354">
    <property type="entry name" value="PBP1_PrnA-like"/>
    <property type="match status" value="1"/>
</dbReference>
<comment type="similarity">
    <text evidence="2">Belongs to the BMP lipoprotein family.</text>
</comment>
<sequence length="346" mass="38003">MKAIKMIFLLALILGVFVGCQAKDEVNEAVKSEDTARNAFKVAMVTNSGGVNDKGFNESAWNGLQRTQSELGFEVGYIESQLESDFLTNLETLYEQGNDMIWGIGYFMEDVLMEAAERNPDQMYGGIDIYFPNPPENLVGVQFKEYEAAFLVGYIAGKMTETDKVGFVGGMEIPPVLRYQYGFMSGVKKANPDCEIKVQYANNFLDVALGKTIANQMYQNDIDIIFPAAGATGTGCIESAKDNDKYIIGVDLDQYELAPDNIITSAMKNVDQAIFTISNEFTKSGEYASGNVAFGLKEGAVGISPNSDKHVPQEILDEVNQIKEDIISGALSIPENKEAYDALYNQ</sequence>
<evidence type="ECO:0000256" key="1">
    <source>
        <dbReference type="ARBA" id="ARBA00004193"/>
    </source>
</evidence>